<feature type="region of interest" description="Disordered" evidence="1">
    <location>
        <begin position="74"/>
        <end position="99"/>
    </location>
</feature>
<accession>A0A4P7NE01</accession>
<proteinExistence type="predicted"/>
<feature type="compositionally biased region" description="Polar residues" evidence="1">
    <location>
        <begin position="83"/>
        <end position="93"/>
    </location>
</feature>
<dbReference type="EMBL" id="CP034206">
    <property type="protein sequence ID" value="QBZ59794.1"/>
    <property type="molecule type" value="Genomic_DNA"/>
</dbReference>
<reference evidence="2 3" key="1">
    <citation type="journal article" date="2019" name="Mol. Biol. Evol.">
        <title>Blast fungal genomes show frequent chromosomal changes, gene gains and losses, and effector gene turnover.</title>
        <authorList>
            <person name="Gomez Luciano L.B."/>
            <person name="Jason Tsai I."/>
            <person name="Chuma I."/>
            <person name="Tosa Y."/>
            <person name="Chen Y.H."/>
            <person name="Li J.Y."/>
            <person name="Li M.Y."/>
            <person name="Jade Lu M.Y."/>
            <person name="Nakayashiki H."/>
            <person name="Li W.H."/>
        </authorList>
    </citation>
    <scope>NUCLEOTIDE SEQUENCE [LARGE SCALE GENOMIC DNA]</scope>
    <source>
        <strain evidence="2">MZ5-1-6</strain>
    </source>
</reference>
<protein>
    <submittedName>
        <fullName evidence="2">Uncharacterized protein</fullName>
    </submittedName>
</protein>
<gene>
    <name evidence="2" type="ORF">PoMZ_04758</name>
</gene>
<organism evidence="2 3">
    <name type="scientific">Pyricularia oryzae</name>
    <name type="common">Rice blast fungus</name>
    <name type="synonym">Magnaporthe oryzae</name>
    <dbReference type="NCBI Taxonomy" id="318829"/>
    <lineage>
        <taxon>Eukaryota</taxon>
        <taxon>Fungi</taxon>
        <taxon>Dikarya</taxon>
        <taxon>Ascomycota</taxon>
        <taxon>Pezizomycotina</taxon>
        <taxon>Sordariomycetes</taxon>
        <taxon>Sordariomycetidae</taxon>
        <taxon>Magnaporthales</taxon>
        <taxon>Pyriculariaceae</taxon>
        <taxon>Pyricularia</taxon>
    </lineage>
</organism>
<dbReference type="AlphaFoldDB" id="A0A4P7NE01"/>
<dbReference type="Proteomes" id="UP000294847">
    <property type="component" value="Chromosome 3"/>
</dbReference>
<evidence type="ECO:0000256" key="1">
    <source>
        <dbReference type="SAM" id="MobiDB-lite"/>
    </source>
</evidence>
<evidence type="ECO:0000313" key="2">
    <source>
        <dbReference type="EMBL" id="QBZ59794.1"/>
    </source>
</evidence>
<evidence type="ECO:0000313" key="3">
    <source>
        <dbReference type="Proteomes" id="UP000294847"/>
    </source>
</evidence>
<name>A0A4P7NE01_PYROR</name>
<sequence length="99" mass="10870">MSNTVNLSHDDAGFITPSNQTRRPVYLKEHGPLIYPMSKPRLPVHAVVGRLRDKPNPDRWDFGMHCGGSGSCIRTGAPPRSGWTHTNSESPDSIHSLAP</sequence>